<evidence type="ECO:0000256" key="1">
    <source>
        <dbReference type="ARBA" id="ARBA00005422"/>
    </source>
</evidence>
<evidence type="ECO:0000313" key="8">
    <source>
        <dbReference type="Proteomes" id="UP000037210"/>
    </source>
</evidence>
<dbReference type="NCBIfam" id="NF002096">
    <property type="entry name" value="PRK00939.1"/>
    <property type="match status" value="1"/>
</dbReference>
<dbReference type="GO" id="GO:0003743">
    <property type="term" value="F:translation initiation factor activity"/>
    <property type="evidence" value="ECO:0007669"/>
    <property type="project" value="UniProtKB-UniRule"/>
</dbReference>
<dbReference type="Proteomes" id="UP000037210">
    <property type="component" value="Unassembled WGS sequence"/>
</dbReference>
<accession>A0A0M0BQT8</accession>
<dbReference type="GO" id="GO:0002188">
    <property type="term" value="P:translation reinitiation"/>
    <property type="evidence" value="ECO:0007669"/>
    <property type="project" value="UniProtKB-UniRule"/>
</dbReference>
<feature type="domain" description="SUI1" evidence="6">
    <location>
        <begin position="27"/>
        <end position="93"/>
    </location>
</feature>
<dbReference type="AlphaFoldDB" id="A0A0M0BQT8"/>
<dbReference type="InterPro" id="IPR001950">
    <property type="entry name" value="SUI1"/>
</dbReference>
<evidence type="ECO:0000259" key="6">
    <source>
        <dbReference type="PROSITE" id="PS50296"/>
    </source>
</evidence>
<evidence type="ECO:0000313" key="7">
    <source>
        <dbReference type="EMBL" id="KON30745.1"/>
    </source>
</evidence>
<dbReference type="PANTHER" id="PTHR12789">
    <property type="entry name" value="DENSITY-REGULATED PROTEIN HOMOLOG"/>
    <property type="match status" value="1"/>
</dbReference>
<gene>
    <name evidence="7" type="ORF">AC482_03040</name>
</gene>
<dbReference type="InterPro" id="IPR022851">
    <property type="entry name" value="SUI1_arc"/>
</dbReference>
<organism evidence="7 8">
    <name type="scientific">miscellaneous Crenarchaeota group-15 archaeon DG-45</name>
    <dbReference type="NCBI Taxonomy" id="1685127"/>
    <lineage>
        <taxon>Archaea</taxon>
        <taxon>Candidatus Bathyarchaeota</taxon>
        <taxon>MCG-15</taxon>
    </lineage>
</organism>
<keyword evidence="2 4" id="KW-0810">Translation regulation</keyword>
<evidence type="ECO:0000256" key="2">
    <source>
        <dbReference type="ARBA" id="ARBA00022845"/>
    </source>
</evidence>
<dbReference type="PANTHER" id="PTHR12789:SF0">
    <property type="entry name" value="DENSITY-REGULATED PROTEIN"/>
    <property type="match status" value="1"/>
</dbReference>
<dbReference type="HAMAP" id="MF_00604">
    <property type="entry name" value="SUI1"/>
    <property type="match status" value="1"/>
</dbReference>
<dbReference type="EMBL" id="LFWZ01000022">
    <property type="protein sequence ID" value="KON30745.1"/>
    <property type="molecule type" value="Genomic_DNA"/>
</dbReference>
<name>A0A0M0BQT8_9ARCH</name>
<evidence type="ECO:0000256" key="4">
    <source>
        <dbReference type="HAMAP-Rule" id="MF_00604"/>
    </source>
</evidence>
<dbReference type="Gene3D" id="3.30.780.10">
    <property type="entry name" value="SUI1-like domain"/>
    <property type="match status" value="1"/>
</dbReference>
<protein>
    <recommendedName>
        <fullName evidence="4 5">Protein translation factor SUI1 homolog</fullName>
    </recommendedName>
</protein>
<reference evidence="7 8" key="1">
    <citation type="submission" date="2015-06" db="EMBL/GenBank/DDBJ databases">
        <title>New insights into the roles of widespread benthic archaea in carbon and nitrogen cycling.</title>
        <authorList>
            <person name="Lazar C.S."/>
            <person name="Baker B.J."/>
            <person name="Seitz K.W."/>
            <person name="Hyde A.S."/>
            <person name="Dick G.J."/>
            <person name="Hinrichs K.-U."/>
            <person name="Teske A.P."/>
        </authorList>
    </citation>
    <scope>NUCLEOTIDE SEQUENCE [LARGE SCALE GENOMIC DNA]</scope>
    <source>
        <strain evidence="7">DG-45</strain>
    </source>
</reference>
<dbReference type="Pfam" id="PF01253">
    <property type="entry name" value="SUI1"/>
    <property type="match status" value="1"/>
</dbReference>
<comment type="similarity">
    <text evidence="1 4 5">Belongs to the SUI1 family.</text>
</comment>
<dbReference type="PIRSF" id="PIRSF037511">
    <property type="entry name" value="Transl_init_SUI1_pro"/>
    <property type="match status" value="1"/>
</dbReference>
<sequence>MAEICPVCGLPQELCVCEEMSKEQQRIRIRLETRKWGKHLTVIDGIDPKEMKLSKLAATLKSKCACGGTAKNDQILLQGDHRDVVREVLISLGFPSGNIEVQ</sequence>
<dbReference type="GO" id="GO:0006417">
    <property type="term" value="P:regulation of translation"/>
    <property type="evidence" value="ECO:0007669"/>
    <property type="project" value="UniProtKB-UniRule"/>
</dbReference>
<dbReference type="GO" id="GO:0003729">
    <property type="term" value="F:mRNA binding"/>
    <property type="evidence" value="ECO:0007669"/>
    <property type="project" value="TreeGrafter"/>
</dbReference>
<keyword evidence="7" id="KW-0396">Initiation factor</keyword>
<dbReference type="PROSITE" id="PS50296">
    <property type="entry name" value="SUI1"/>
    <property type="match status" value="1"/>
</dbReference>
<comment type="caution">
    <text evidence="7">The sequence shown here is derived from an EMBL/GenBank/DDBJ whole genome shotgun (WGS) entry which is preliminary data.</text>
</comment>
<keyword evidence="3 4" id="KW-0648">Protein biosynthesis</keyword>
<dbReference type="InterPro" id="IPR036877">
    <property type="entry name" value="SUI1_dom_sf"/>
</dbReference>
<dbReference type="InterPro" id="IPR005872">
    <property type="entry name" value="SUI1_arc_bac"/>
</dbReference>
<evidence type="ECO:0000256" key="5">
    <source>
        <dbReference type="PIRNR" id="PIRNR037511"/>
    </source>
</evidence>
<dbReference type="InterPro" id="IPR050318">
    <property type="entry name" value="DENR/SUI1_TIF"/>
</dbReference>
<dbReference type="SUPFAM" id="SSF55159">
    <property type="entry name" value="eIF1-like"/>
    <property type="match status" value="1"/>
</dbReference>
<dbReference type="GO" id="GO:0001731">
    <property type="term" value="P:formation of translation preinitiation complex"/>
    <property type="evidence" value="ECO:0007669"/>
    <property type="project" value="UniProtKB-UniRule"/>
</dbReference>
<dbReference type="CDD" id="cd11567">
    <property type="entry name" value="YciH_like"/>
    <property type="match status" value="1"/>
</dbReference>
<evidence type="ECO:0000256" key="3">
    <source>
        <dbReference type="ARBA" id="ARBA00022917"/>
    </source>
</evidence>
<proteinExistence type="inferred from homology"/>